<keyword evidence="3" id="KW-1185">Reference proteome</keyword>
<name>A0A2P5C6F0_PARAD</name>
<accession>A0A2P5C6F0</accession>
<gene>
    <name evidence="2" type="ORF">PanWU01x14_180160</name>
</gene>
<dbReference type="Proteomes" id="UP000237105">
    <property type="component" value="Unassembled WGS sequence"/>
</dbReference>
<dbReference type="AlphaFoldDB" id="A0A2P5C6F0"/>
<proteinExistence type="predicted"/>
<evidence type="ECO:0000256" key="1">
    <source>
        <dbReference type="SAM" id="MobiDB-lite"/>
    </source>
</evidence>
<protein>
    <submittedName>
        <fullName evidence="2">Uncharacterized protein</fullName>
    </submittedName>
</protein>
<sequence length="62" mass="7307">EAAEPPPAIVRLSRLLAEVPQAATNQRRPATGHWSRPPLPEEEKQPLRFFRRRRRLQRPFDL</sequence>
<feature type="non-terminal residue" evidence="2">
    <location>
        <position position="1"/>
    </location>
</feature>
<reference evidence="3" key="1">
    <citation type="submission" date="2016-06" db="EMBL/GenBank/DDBJ databases">
        <title>Parallel loss of symbiosis genes in relatives of nitrogen-fixing non-legume Parasponia.</title>
        <authorList>
            <person name="Van Velzen R."/>
            <person name="Holmer R."/>
            <person name="Bu F."/>
            <person name="Rutten L."/>
            <person name="Van Zeijl A."/>
            <person name="Liu W."/>
            <person name="Santuari L."/>
            <person name="Cao Q."/>
            <person name="Sharma T."/>
            <person name="Shen D."/>
            <person name="Roswanjaya Y."/>
            <person name="Wardhani T."/>
            <person name="Kalhor M.S."/>
            <person name="Jansen J."/>
            <person name="Van den Hoogen J."/>
            <person name="Gungor B."/>
            <person name="Hartog M."/>
            <person name="Hontelez J."/>
            <person name="Verver J."/>
            <person name="Yang W.-C."/>
            <person name="Schijlen E."/>
            <person name="Repin R."/>
            <person name="Schilthuizen M."/>
            <person name="Schranz E."/>
            <person name="Heidstra R."/>
            <person name="Miyata K."/>
            <person name="Fedorova E."/>
            <person name="Kohlen W."/>
            <person name="Bisseling T."/>
            <person name="Smit S."/>
            <person name="Geurts R."/>
        </authorList>
    </citation>
    <scope>NUCLEOTIDE SEQUENCE [LARGE SCALE GENOMIC DNA]</scope>
    <source>
        <strain evidence="3">cv. WU1-14</strain>
    </source>
</reference>
<feature type="region of interest" description="Disordered" evidence="1">
    <location>
        <begin position="20"/>
        <end position="47"/>
    </location>
</feature>
<dbReference type="EMBL" id="JXTB01000169">
    <property type="protein sequence ID" value="PON56603.1"/>
    <property type="molecule type" value="Genomic_DNA"/>
</dbReference>
<evidence type="ECO:0000313" key="3">
    <source>
        <dbReference type="Proteomes" id="UP000237105"/>
    </source>
</evidence>
<evidence type="ECO:0000313" key="2">
    <source>
        <dbReference type="EMBL" id="PON56603.1"/>
    </source>
</evidence>
<comment type="caution">
    <text evidence="2">The sequence shown here is derived from an EMBL/GenBank/DDBJ whole genome shotgun (WGS) entry which is preliminary data.</text>
</comment>
<organism evidence="2 3">
    <name type="scientific">Parasponia andersonii</name>
    <name type="common">Sponia andersonii</name>
    <dbReference type="NCBI Taxonomy" id="3476"/>
    <lineage>
        <taxon>Eukaryota</taxon>
        <taxon>Viridiplantae</taxon>
        <taxon>Streptophyta</taxon>
        <taxon>Embryophyta</taxon>
        <taxon>Tracheophyta</taxon>
        <taxon>Spermatophyta</taxon>
        <taxon>Magnoliopsida</taxon>
        <taxon>eudicotyledons</taxon>
        <taxon>Gunneridae</taxon>
        <taxon>Pentapetalae</taxon>
        <taxon>rosids</taxon>
        <taxon>fabids</taxon>
        <taxon>Rosales</taxon>
        <taxon>Cannabaceae</taxon>
        <taxon>Parasponia</taxon>
    </lineage>
</organism>